<dbReference type="RefSeq" id="WP_379850490.1">
    <property type="nucleotide sequence ID" value="NZ_JBHSMA010000015.1"/>
</dbReference>
<evidence type="ECO:0000313" key="2">
    <source>
        <dbReference type="EMBL" id="MFC5412707.1"/>
    </source>
</evidence>
<evidence type="ECO:0000256" key="1">
    <source>
        <dbReference type="SAM" id="Phobius"/>
    </source>
</evidence>
<feature type="transmembrane region" description="Helical" evidence="1">
    <location>
        <begin position="37"/>
        <end position="58"/>
    </location>
</feature>
<gene>
    <name evidence="2" type="ORF">ACFPMF_25510</name>
</gene>
<keyword evidence="3" id="KW-1185">Reference proteome</keyword>
<organism evidence="2 3">
    <name type="scientific">Larkinella bovis</name>
    <dbReference type="NCBI Taxonomy" id="683041"/>
    <lineage>
        <taxon>Bacteria</taxon>
        <taxon>Pseudomonadati</taxon>
        <taxon>Bacteroidota</taxon>
        <taxon>Cytophagia</taxon>
        <taxon>Cytophagales</taxon>
        <taxon>Spirosomataceae</taxon>
        <taxon>Larkinella</taxon>
    </lineage>
</organism>
<feature type="transmembrane region" description="Helical" evidence="1">
    <location>
        <begin position="78"/>
        <end position="98"/>
    </location>
</feature>
<keyword evidence="1" id="KW-0812">Transmembrane</keyword>
<feature type="transmembrane region" description="Helical" evidence="1">
    <location>
        <begin position="110"/>
        <end position="132"/>
    </location>
</feature>
<evidence type="ECO:0000313" key="3">
    <source>
        <dbReference type="Proteomes" id="UP001596106"/>
    </source>
</evidence>
<keyword evidence="1" id="KW-0472">Membrane</keyword>
<dbReference type="InterPro" id="IPR025461">
    <property type="entry name" value="ABA4-like"/>
</dbReference>
<accession>A0ABW0IKF6</accession>
<name>A0ABW0IKF6_9BACT</name>
<dbReference type="PANTHER" id="PTHR34543">
    <property type="entry name" value="PROTEIN ABA DEFICIENT 4, CHLOROPLASTIC"/>
    <property type="match status" value="1"/>
</dbReference>
<sequence length="141" mass="16057">MTPDTVFQIVNALVLPQWILMMVAPRWKPTDFLTKSLLIPALLAVFYIYYLFFGQSGLDLQSFSTLEGIKTLFSQSDAVLAGWIHYLAFDLTVGCWMMRNSHRRGIPHGALVLCLIFTFLAGPVGLLLYLIIRSVKRQKIY</sequence>
<dbReference type="PANTHER" id="PTHR34543:SF1">
    <property type="entry name" value="PROTEIN ABA DEFICIENT 4, CHLOROPLASTIC"/>
    <property type="match status" value="1"/>
</dbReference>
<reference evidence="3" key="1">
    <citation type="journal article" date="2019" name="Int. J. Syst. Evol. Microbiol.">
        <title>The Global Catalogue of Microorganisms (GCM) 10K type strain sequencing project: providing services to taxonomists for standard genome sequencing and annotation.</title>
        <authorList>
            <consortium name="The Broad Institute Genomics Platform"/>
            <consortium name="The Broad Institute Genome Sequencing Center for Infectious Disease"/>
            <person name="Wu L."/>
            <person name="Ma J."/>
        </authorList>
    </citation>
    <scope>NUCLEOTIDE SEQUENCE [LARGE SCALE GENOMIC DNA]</scope>
    <source>
        <strain evidence="3">CCUG 55250</strain>
    </source>
</reference>
<dbReference type="Proteomes" id="UP001596106">
    <property type="component" value="Unassembled WGS sequence"/>
</dbReference>
<proteinExistence type="predicted"/>
<comment type="caution">
    <text evidence="2">The sequence shown here is derived from an EMBL/GenBank/DDBJ whole genome shotgun (WGS) entry which is preliminary data.</text>
</comment>
<protein>
    <submittedName>
        <fullName evidence="2">ABA4-like family protein</fullName>
    </submittedName>
</protein>
<dbReference type="EMBL" id="JBHSMA010000015">
    <property type="protein sequence ID" value="MFC5412707.1"/>
    <property type="molecule type" value="Genomic_DNA"/>
</dbReference>
<keyword evidence="1" id="KW-1133">Transmembrane helix</keyword>
<dbReference type="Pfam" id="PF14108">
    <property type="entry name" value="ABA4-like"/>
    <property type="match status" value="1"/>
</dbReference>
<feature type="transmembrane region" description="Helical" evidence="1">
    <location>
        <begin position="6"/>
        <end position="25"/>
    </location>
</feature>